<proteinExistence type="predicted"/>
<organism evidence="1 3">
    <name type="scientific">Caldalkalibacillus thermarum (strain TA2.A1)</name>
    <dbReference type="NCBI Taxonomy" id="986075"/>
    <lineage>
        <taxon>Bacteria</taxon>
        <taxon>Bacillati</taxon>
        <taxon>Bacillota</taxon>
        <taxon>Bacilli</taxon>
        <taxon>Bacillales</taxon>
        <taxon>Bacillaceae</taxon>
        <taxon>Caldalkalibacillus</taxon>
    </lineage>
</organism>
<evidence type="ECO:0000313" key="1">
    <source>
        <dbReference type="EMBL" id="EGL83703.1"/>
    </source>
</evidence>
<keyword evidence="4" id="KW-1185">Reference proteome</keyword>
<gene>
    <name evidence="1" type="ORF">CathTA2_0750</name>
    <name evidence="2" type="ORF">HUR95_00465</name>
</gene>
<sequence>MAGVRYNKRALREIKRAYNLFQRHERKYKKGEGIGELTALLGGWDTNALFAPTQAYFEGVYREIFSKLQPEVKVEFTEQILNVNKKVVG</sequence>
<protein>
    <submittedName>
        <fullName evidence="1">Uncharacterized protein</fullName>
    </submittedName>
</protein>
<reference evidence="1 3" key="1">
    <citation type="journal article" date="2011" name="J. Bacteriol.">
        <title>Draft genome sequence of the thermoalkaliphilic Caldalkalibacillus thermarum strain TA2.A1.</title>
        <authorList>
            <person name="Kalamorz F."/>
            <person name="Keis S."/>
            <person name="McMillan D.G."/>
            <person name="Olsson K."/>
            <person name="Stanton J.A."/>
            <person name="Stockwell P."/>
            <person name="Black M.A."/>
            <person name="Klingeman D.M."/>
            <person name="Land M.L."/>
            <person name="Han C.S."/>
            <person name="Martin S.L."/>
            <person name="Becher S.A."/>
            <person name="Peddie C.J."/>
            <person name="Morgan H.W."/>
            <person name="Matthies D."/>
            <person name="Preiss L."/>
            <person name="Meier T."/>
            <person name="Brown S.D."/>
            <person name="Cook G.M."/>
        </authorList>
    </citation>
    <scope>NUCLEOTIDE SEQUENCE [LARGE SCALE GENOMIC DNA]</scope>
    <source>
        <strain evidence="1 3">TA2.A1</strain>
    </source>
</reference>
<dbReference type="AlphaFoldDB" id="F5L4N7"/>
<evidence type="ECO:0000313" key="2">
    <source>
        <dbReference type="EMBL" id="QZT33949.1"/>
    </source>
</evidence>
<dbReference type="KEGG" id="cthu:HUR95_00465"/>
<dbReference type="RefSeq" id="WP_007503237.1">
    <property type="nucleotide sequence ID" value="NZ_AFCE01000088.1"/>
</dbReference>
<evidence type="ECO:0000313" key="4">
    <source>
        <dbReference type="Proteomes" id="UP000825179"/>
    </source>
</evidence>
<reference evidence="2 4" key="2">
    <citation type="journal article" date="2020" name="Extremophiles">
        <title>Genomic analysis of Caldalkalibacillus thermarum TA2.A1 reveals aerobic alkaliphilic metabolism and evolutionary hallmarks linking alkaliphilic bacteria and plant life.</title>
        <authorList>
            <person name="de Jong S.I."/>
            <person name="van den Broek M.A."/>
            <person name="Merkel A.Y."/>
            <person name="de la Torre Cortes P."/>
            <person name="Kalamorz F."/>
            <person name="Cook G.M."/>
            <person name="van Loosdrecht M.C.M."/>
            <person name="McMillan D.G.G."/>
        </authorList>
    </citation>
    <scope>NUCLEOTIDE SEQUENCE [LARGE SCALE GENOMIC DNA]</scope>
    <source>
        <strain evidence="2 4">TA2.A1</strain>
    </source>
</reference>
<dbReference type="EMBL" id="AFCE01000088">
    <property type="protein sequence ID" value="EGL83703.1"/>
    <property type="molecule type" value="Genomic_DNA"/>
</dbReference>
<accession>F5L4N7</accession>
<dbReference type="Proteomes" id="UP000010716">
    <property type="component" value="Unassembled WGS sequence"/>
</dbReference>
<reference evidence="2" key="3">
    <citation type="submission" date="2021-08" db="EMBL/GenBank/DDBJ databases">
        <authorList>
            <person name="de Jong S."/>
            <person name="van den Broek M."/>
            <person name="Merkel A."/>
            <person name="de la Torre Cortes P."/>
            <person name="Kalamorz F."/>
            <person name="Cook G."/>
            <person name="van Loosdrecht M."/>
            <person name="McMillan D."/>
        </authorList>
    </citation>
    <scope>NUCLEOTIDE SEQUENCE</scope>
    <source>
        <strain evidence="2">TA2.A1</strain>
    </source>
</reference>
<dbReference type="OrthoDB" id="2888265at2"/>
<name>F5L4N7_CALTT</name>
<evidence type="ECO:0000313" key="3">
    <source>
        <dbReference type="Proteomes" id="UP000010716"/>
    </source>
</evidence>
<dbReference type="EMBL" id="CP082237">
    <property type="protein sequence ID" value="QZT33949.1"/>
    <property type="molecule type" value="Genomic_DNA"/>
</dbReference>
<dbReference type="Proteomes" id="UP000825179">
    <property type="component" value="Chromosome"/>
</dbReference>